<dbReference type="PROSITE" id="PS50174">
    <property type="entry name" value="G_PATCH"/>
    <property type="match status" value="1"/>
</dbReference>
<proteinExistence type="predicted"/>
<evidence type="ECO:0000259" key="2">
    <source>
        <dbReference type="PROSITE" id="PS50174"/>
    </source>
</evidence>
<dbReference type="AlphaFoldDB" id="A0A371I4W4"/>
<feature type="non-terminal residue" evidence="3">
    <location>
        <position position="1"/>
    </location>
</feature>
<evidence type="ECO:0000256" key="1">
    <source>
        <dbReference type="SAM" id="MobiDB-lite"/>
    </source>
</evidence>
<dbReference type="CDD" id="cd01647">
    <property type="entry name" value="RT_LTR"/>
    <property type="match status" value="1"/>
</dbReference>
<feature type="domain" description="G-patch" evidence="2">
    <location>
        <begin position="259"/>
        <end position="299"/>
    </location>
</feature>
<dbReference type="GO" id="GO:0003676">
    <property type="term" value="F:nucleic acid binding"/>
    <property type="evidence" value="ECO:0007669"/>
    <property type="project" value="InterPro"/>
</dbReference>
<dbReference type="InterPro" id="IPR043502">
    <property type="entry name" value="DNA/RNA_pol_sf"/>
</dbReference>
<dbReference type="InterPro" id="IPR000467">
    <property type="entry name" value="G_patch_dom"/>
</dbReference>
<feature type="region of interest" description="Disordered" evidence="1">
    <location>
        <begin position="362"/>
        <end position="396"/>
    </location>
</feature>
<reference evidence="3" key="1">
    <citation type="submission" date="2018-05" db="EMBL/GenBank/DDBJ databases">
        <title>Draft genome of Mucuna pruriens seed.</title>
        <authorList>
            <person name="Nnadi N.E."/>
            <person name="Vos R."/>
            <person name="Hasami M.H."/>
            <person name="Devisetty U.K."/>
            <person name="Aguiy J.C."/>
        </authorList>
    </citation>
    <scope>NUCLEOTIDE SEQUENCE [LARGE SCALE GENOMIC DNA]</scope>
    <source>
        <strain evidence="3">JCA_2017</strain>
    </source>
</reference>
<dbReference type="PANTHER" id="PTHR32108:SF9">
    <property type="entry name" value="REVERSE TRANSCRIPTASE RNASE H-LIKE DOMAIN-CONTAINING PROTEIN"/>
    <property type="match status" value="1"/>
</dbReference>
<dbReference type="Gene3D" id="3.30.70.270">
    <property type="match status" value="1"/>
</dbReference>
<evidence type="ECO:0000313" key="3">
    <source>
        <dbReference type="EMBL" id="RDY10065.1"/>
    </source>
</evidence>
<feature type="compositionally biased region" description="Polar residues" evidence="1">
    <location>
        <begin position="381"/>
        <end position="391"/>
    </location>
</feature>
<dbReference type="OrthoDB" id="101614at2759"/>
<feature type="compositionally biased region" description="Polar residues" evidence="1">
    <location>
        <begin position="362"/>
        <end position="374"/>
    </location>
</feature>
<comment type="caution">
    <text evidence="3">The sequence shown here is derived from an EMBL/GenBank/DDBJ whole genome shotgun (WGS) entry which is preliminary data.</text>
</comment>
<keyword evidence="4" id="KW-1185">Reference proteome</keyword>
<dbReference type="SMART" id="SM00443">
    <property type="entry name" value="G_patch"/>
    <property type="match status" value="1"/>
</dbReference>
<organism evidence="3 4">
    <name type="scientific">Mucuna pruriens</name>
    <name type="common">Velvet bean</name>
    <name type="synonym">Dolichos pruriens</name>
    <dbReference type="NCBI Taxonomy" id="157652"/>
    <lineage>
        <taxon>Eukaryota</taxon>
        <taxon>Viridiplantae</taxon>
        <taxon>Streptophyta</taxon>
        <taxon>Embryophyta</taxon>
        <taxon>Tracheophyta</taxon>
        <taxon>Spermatophyta</taxon>
        <taxon>Magnoliopsida</taxon>
        <taxon>eudicotyledons</taxon>
        <taxon>Gunneridae</taxon>
        <taxon>Pentapetalae</taxon>
        <taxon>rosids</taxon>
        <taxon>fabids</taxon>
        <taxon>Fabales</taxon>
        <taxon>Fabaceae</taxon>
        <taxon>Papilionoideae</taxon>
        <taxon>50 kb inversion clade</taxon>
        <taxon>NPAAA clade</taxon>
        <taxon>indigoferoid/millettioid clade</taxon>
        <taxon>Phaseoleae</taxon>
        <taxon>Mucuna</taxon>
    </lineage>
</organism>
<dbReference type="SUPFAM" id="SSF56672">
    <property type="entry name" value="DNA/RNA polymerases"/>
    <property type="match status" value="1"/>
</dbReference>
<accession>A0A371I4W4</accession>
<dbReference type="Pfam" id="PF01585">
    <property type="entry name" value="G-patch"/>
    <property type="match status" value="1"/>
</dbReference>
<dbReference type="InterPro" id="IPR043128">
    <property type="entry name" value="Rev_trsase/Diguanyl_cyclase"/>
</dbReference>
<name>A0A371I4W4_MUCPR</name>
<dbReference type="EMBL" id="QJKJ01000920">
    <property type="protein sequence ID" value="RDY10065.1"/>
    <property type="molecule type" value="Genomic_DNA"/>
</dbReference>
<evidence type="ECO:0000313" key="4">
    <source>
        <dbReference type="Proteomes" id="UP000257109"/>
    </source>
</evidence>
<sequence length="583" mass="65421">MEELQEVPKEREASEFLKLIRHSEYEMVDQLNKTPARISLLSLLVNSEGHRQLLLKVLNEAHVTKDISVEKFGGIVGSLTTANHISFSGDELPEGGRNHNLPLHIVVRCGDYIMARVLIDNASFLNVMPKTTLDKLFSTGAQLRTSPIIVRAFDSSKPEVMGEITLPIRIGPTTFNVDFQIHKAGAIPSSLHQKVKFITDQRLISVKGEEDLMISTPMPIEYTEGNEKALEASFQSLEIVGTEHEGDSKTAKAMFTIVEVLMKAGYQPGKGLGKSLNGITEPITLQENHGKVGLGFYSQGHPEKAREMIKIASDLYQWFTSRGIVSPNPIAMIANQDPSKQEWIYLSSEKLANWESNTLPTPVFQITSPSTHNDNAILEPNESSDPNNQDQGQDEEVPTLAELEKDLEHSKLMMQPLEESTKVIDIGTGEVVKEVKIGKRMPMEIRSRIIELLKEYSDVFAWLYHDMPGLNTNIVEHKLPIIPGATPQWNASFLAVAEYPQWVANIVPILKKDGKVCICVDYRDLNIASVKDNFPLPHIDVLVDNTVRHQIFPFMDGFSRYNQIRMAPEDREKTMFIIAWGTF</sequence>
<protein>
    <recommendedName>
        <fullName evidence="2">G-patch domain-containing protein</fullName>
    </recommendedName>
</protein>
<dbReference type="PANTHER" id="PTHR32108">
    <property type="entry name" value="DNA-DIRECTED RNA POLYMERASE SUBUNIT ALPHA"/>
    <property type="match status" value="1"/>
</dbReference>
<dbReference type="Proteomes" id="UP000257109">
    <property type="component" value="Unassembled WGS sequence"/>
</dbReference>
<dbReference type="Gene3D" id="3.10.10.10">
    <property type="entry name" value="HIV Type 1 Reverse Transcriptase, subunit A, domain 1"/>
    <property type="match status" value="1"/>
</dbReference>
<gene>
    <name evidence="3" type="ORF">CR513_05470</name>
</gene>